<sequence length="109" mass="12673">MDARNGSKKPRTYDAQGGHLLWKHDDFYEALSRTPGTNTPWISCIQEAILGFHWRLGRKSATHILEFMFQDHLSPEGPPDFPDRSHTFRHDTQSIMIRCILTRNHKTLS</sequence>
<dbReference type="EMBL" id="FUEG01000010">
    <property type="protein sequence ID" value="SJL09336.1"/>
    <property type="molecule type" value="Genomic_DNA"/>
</dbReference>
<gene>
    <name evidence="1" type="ORF">ARMOST_12713</name>
</gene>
<accession>A0A284RKQ3</accession>
<organism evidence="1 2">
    <name type="scientific">Armillaria ostoyae</name>
    <name type="common">Armillaria root rot fungus</name>
    <dbReference type="NCBI Taxonomy" id="47428"/>
    <lineage>
        <taxon>Eukaryota</taxon>
        <taxon>Fungi</taxon>
        <taxon>Dikarya</taxon>
        <taxon>Basidiomycota</taxon>
        <taxon>Agaricomycotina</taxon>
        <taxon>Agaricomycetes</taxon>
        <taxon>Agaricomycetidae</taxon>
        <taxon>Agaricales</taxon>
        <taxon>Marasmiineae</taxon>
        <taxon>Physalacriaceae</taxon>
        <taxon>Armillaria</taxon>
    </lineage>
</organism>
<keyword evidence="2" id="KW-1185">Reference proteome</keyword>
<protein>
    <submittedName>
        <fullName evidence="1">Uncharacterized protein</fullName>
    </submittedName>
</protein>
<dbReference type="Proteomes" id="UP000219338">
    <property type="component" value="Unassembled WGS sequence"/>
</dbReference>
<reference evidence="2" key="1">
    <citation type="journal article" date="2017" name="Nat. Ecol. Evol.">
        <title>Genome expansion and lineage-specific genetic innovations in the forest pathogenic fungi Armillaria.</title>
        <authorList>
            <person name="Sipos G."/>
            <person name="Prasanna A.N."/>
            <person name="Walter M.C."/>
            <person name="O'Connor E."/>
            <person name="Balint B."/>
            <person name="Krizsan K."/>
            <person name="Kiss B."/>
            <person name="Hess J."/>
            <person name="Varga T."/>
            <person name="Slot J."/>
            <person name="Riley R."/>
            <person name="Boka B."/>
            <person name="Rigling D."/>
            <person name="Barry K."/>
            <person name="Lee J."/>
            <person name="Mihaltcheva S."/>
            <person name="LaButti K."/>
            <person name="Lipzen A."/>
            <person name="Waldron R."/>
            <person name="Moloney N.M."/>
            <person name="Sperisen C."/>
            <person name="Kredics L."/>
            <person name="Vagvoelgyi C."/>
            <person name="Patrignani A."/>
            <person name="Fitzpatrick D."/>
            <person name="Nagy I."/>
            <person name="Doyle S."/>
            <person name="Anderson J.B."/>
            <person name="Grigoriev I.V."/>
            <person name="Gueldener U."/>
            <person name="Muensterkoetter M."/>
            <person name="Nagy L.G."/>
        </authorList>
    </citation>
    <scope>NUCLEOTIDE SEQUENCE [LARGE SCALE GENOMIC DNA]</scope>
    <source>
        <strain evidence="2">C18/9</strain>
    </source>
</reference>
<evidence type="ECO:0000313" key="1">
    <source>
        <dbReference type="EMBL" id="SJL09336.1"/>
    </source>
</evidence>
<name>A0A284RKQ3_ARMOS</name>
<dbReference type="AlphaFoldDB" id="A0A284RKQ3"/>
<evidence type="ECO:0000313" key="2">
    <source>
        <dbReference type="Proteomes" id="UP000219338"/>
    </source>
</evidence>
<proteinExistence type="predicted"/>